<name>A0A5N5WQC6_9EURO</name>
<evidence type="ECO:0000313" key="2">
    <source>
        <dbReference type="Proteomes" id="UP000326565"/>
    </source>
</evidence>
<sequence>MDASRELPHHYTRIPHCSLCGEKFIVLPNQYQNPVLTQPISFRGKSQTITLQDLNVEIHEDPRLKFENAPSAQSLCWISLVNTPSIPKLCDLGLAMTPLVWAGLPQSIYNDRLTLPKAIPMLSSKLDQERFGSLPTELVALTWDFITPCTVRCLLALSAAKSIWPTLSSVAGNGTYICGIRQGYTLYGHESQTSVKLSVPLSITAFIFRLGTYALRKMDFPTETGTNPASAGGSIVKGSDFIGVIYPQPTAPLHVDLEWDGLKVSRISCHNKSDFGHDSLWVKPLPWTQLYPLSAESFYDWPRRSDFATHSQRFMAYIPLQEDGFSLYGLTAFCSNKGFVGLLTHFRSSSHSRKSYWYGEQKGCLVHARFGHLETVSLISVFWHQNGRIKERTSALGPYIPSPDTDTKNIFSASHGDILGLYYDESPGITGFTSLGIVHRPCDSSLRQIPNRSTPQIPHHSDMIYLLNTSPFGGFTSQVSLKDAKILKACYIESRCKSMLLIYEEDTRSTLGQWYESAHAQPDIQAIAFQRDNVLRFYHTQHEDNQFLSRVESLSGASFFETSDTFVDMVYGDDIVWLVSECSDIIFRRSV</sequence>
<keyword evidence="2" id="KW-1185">Reference proteome</keyword>
<organism evidence="1 2">
    <name type="scientific">Aspergillus leporis</name>
    <dbReference type="NCBI Taxonomy" id="41062"/>
    <lineage>
        <taxon>Eukaryota</taxon>
        <taxon>Fungi</taxon>
        <taxon>Dikarya</taxon>
        <taxon>Ascomycota</taxon>
        <taxon>Pezizomycotina</taxon>
        <taxon>Eurotiomycetes</taxon>
        <taxon>Eurotiomycetidae</taxon>
        <taxon>Eurotiales</taxon>
        <taxon>Aspergillaceae</taxon>
        <taxon>Aspergillus</taxon>
        <taxon>Aspergillus subgen. Circumdati</taxon>
    </lineage>
</organism>
<evidence type="ECO:0000313" key="1">
    <source>
        <dbReference type="EMBL" id="KAB8070756.1"/>
    </source>
</evidence>
<dbReference type="OrthoDB" id="4491087at2759"/>
<dbReference type="EMBL" id="ML732292">
    <property type="protein sequence ID" value="KAB8070756.1"/>
    <property type="molecule type" value="Genomic_DNA"/>
</dbReference>
<proteinExistence type="predicted"/>
<gene>
    <name evidence="1" type="ORF">BDV29DRAFT_197803</name>
</gene>
<protein>
    <submittedName>
        <fullName evidence="1">Uncharacterized protein</fullName>
    </submittedName>
</protein>
<dbReference type="Proteomes" id="UP000326565">
    <property type="component" value="Unassembled WGS sequence"/>
</dbReference>
<reference evidence="1 2" key="1">
    <citation type="submission" date="2019-04" db="EMBL/GenBank/DDBJ databases">
        <title>Friends and foes A comparative genomics study of 23 Aspergillus species from section Flavi.</title>
        <authorList>
            <consortium name="DOE Joint Genome Institute"/>
            <person name="Kjaerbolling I."/>
            <person name="Vesth T."/>
            <person name="Frisvad J.C."/>
            <person name="Nybo J.L."/>
            <person name="Theobald S."/>
            <person name="Kildgaard S."/>
            <person name="Isbrandt T."/>
            <person name="Kuo A."/>
            <person name="Sato A."/>
            <person name="Lyhne E.K."/>
            <person name="Kogle M.E."/>
            <person name="Wiebenga A."/>
            <person name="Kun R.S."/>
            <person name="Lubbers R.J."/>
            <person name="Makela M.R."/>
            <person name="Barry K."/>
            <person name="Chovatia M."/>
            <person name="Clum A."/>
            <person name="Daum C."/>
            <person name="Haridas S."/>
            <person name="He G."/>
            <person name="LaButti K."/>
            <person name="Lipzen A."/>
            <person name="Mondo S."/>
            <person name="Riley R."/>
            <person name="Salamov A."/>
            <person name="Simmons B.A."/>
            <person name="Magnuson J.K."/>
            <person name="Henrissat B."/>
            <person name="Mortensen U.H."/>
            <person name="Larsen T.O."/>
            <person name="Devries R.P."/>
            <person name="Grigoriev I.V."/>
            <person name="Machida M."/>
            <person name="Baker S.E."/>
            <person name="Andersen M.R."/>
        </authorList>
    </citation>
    <scope>NUCLEOTIDE SEQUENCE [LARGE SCALE GENOMIC DNA]</scope>
    <source>
        <strain evidence="1 2">CBS 151.66</strain>
    </source>
</reference>
<accession>A0A5N5WQC6</accession>
<dbReference type="AlphaFoldDB" id="A0A5N5WQC6"/>